<keyword evidence="3" id="KW-1185">Reference proteome</keyword>
<reference evidence="2 3" key="2">
    <citation type="journal article" date="2022" name="Mol. Biol. Evol.">
        <title>Comparative Genomics Reveals Insights into the Divergent Evolution of Astigmatic Mites and Household Pest Adaptations.</title>
        <authorList>
            <person name="Xiong Q."/>
            <person name="Wan A.T."/>
            <person name="Liu X."/>
            <person name="Fung C.S."/>
            <person name="Xiao X."/>
            <person name="Malainual N."/>
            <person name="Hou J."/>
            <person name="Wang L."/>
            <person name="Wang M."/>
            <person name="Yang K.Y."/>
            <person name="Cui Y."/>
            <person name="Leung E.L."/>
            <person name="Nong W."/>
            <person name="Shin S.K."/>
            <person name="Au S.W."/>
            <person name="Jeong K.Y."/>
            <person name="Chew F.T."/>
            <person name="Hui J.H."/>
            <person name="Leung T.F."/>
            <person name="Tungtrongchitr A."/>
            <person name="Zhong N."/>
            <person name="Liu Z."/>
            <person name="Tsui S.K."/>
        </authorList>
    </citation>
    <scope>NUCLEOTIDE SEQUENCE [LARGE SCALE GENOMIC DNA]</scope>
    <source>
        <strain evidence="2">Derp</strain>
    </source>
</reference>
<sequence length="71" mass="7927">MSSSIMYNLSNYQIWPHVFIAAGIVVSTLLIFLFLTPFGTCCLNVANPRLTILTRFLSRSFRLATDEGNGL</sequence>
<proteinExistence type="predicted"/>
<dbReference type="EMBL" id="NJHN03000047">
    <property type="protein sequence ID" value="KAH9420925.1"/>
    <property type="molecule type" value="Genomic_DNA"/>
</dbReference>
<keyword evidence="1" id="KW-0472">Membrane</keyword>
<evidence type="ECO:0000256" key="1">
    <source>
        <dbReference type="SAM" id="Phobius"/>
    </source>
</evidence>
<accession>A0ABQ8JEY0</accession>
<keyword evidence="1" id="KW-1133">Transmembrane helix</keyword>
<evidence type="ECO:0000313" key="3">
    <source>
        <dbReference type="Proteomes" id="UP000887458"/>
    </source>
</evidence>
<dbReference type="Proteomes" id="UP000887458">
    <property type="component" value="Unassembled WGS sequence"/>
</dbReference>
<feature type="transmembrane region" description="Helical" evidence="1">
    <location>
        <begin position="20"/>
        <end position="46"/>
    </location>
</feature>
<organism evidence="2 3">
    <name type="scientific">Dermatophagoides pteronyssinus</name>
    <name type="common">European house dust mite</name>
    <dbReference type="NCBI Taxonomy" id="6956"/>
    <lineage>
        <taxon>Eukaryota</taxon>
        <taxon>Metazoa</taxon>
        <taxon>Ecdysozoa</taxon>
        <taxon>Arthropoda</taxon>
        <taxon>Chelicerata</taxon>
        <taxon>Arachnida</taxon>
        <taxon>Acari</taxon>
        <taxon>Acariformes</taxon>
        <taxon>Sarcoptiformes</taxon>
        <taxon>Astigmata</taxon>
        <taxon>Psoroptidia</taxon>
        <taxon>Analgoidea</taxon>
        <taxon>Pyroglyphidae</taxon>
        <taxon>Dermatophagoidinae</taxon>
        <taxon>Dermatophagoides</taxon>
    </lineage>
</organism>
<comment type="caution">
    <text evidence="2">The sequence shown here is derived from an EMBL/GenBank/DDBJ whole genome shotgun (WGS) entry which is preliminary data.</text>
</comment>
<reference evidence="2 3" key="1">
    <citation type="journal article" date="2018" name="J. Allergy Clin. Immunol.">
        <title>High-quality assembly of Dermatophagoides pteronyssinus genome and transcriptome reveals a wide range of novel allergens.</title>
        <authorList>
            <person name="Liu X.Y."/>
            <person name="Yang K.Y."/>
            <person name="Wang M.Q."/>
            <person name="Kwok J.S."/>
            <person name="Zeng X."/>
            <person name="Yang Z."/>
            <person name="Xiao X.J."/>
            <person name="Lau C.P."/>
            <person name="Li Y."/>
            <person name="Huang Z.M."/>
            <person name="Ba J.G."/>
            <person name="Yim A.K."/>
            <person name="Ouyang C.Y."/>
            <person name="Ngai S.M."/>
            <person name="Chan T.F."/>
            <person name="Leung E.L."/>
            <person name="Liu L."/>
            <person name="Liu Z.G."/>
            <person name="Tsui S.K."/>
        </authorList>
    </citation>
    <scope>NUCLEOTIDE SEQUENCE [LARGE SCALE GENOMIC DNA]</scope>
    <source>
        <strain evidence="2">Derp</strain>
    </source>
</reference>
<protein>
    <submittedName>
        <fullName evidence="2">Uncharacterized protein</fullName>
    </submittedName>
</protein>
<gene>
    <name evidence="2" type="ORF">DERP_001362</name>
</gene>
<evidence type="ECO:0000313" key="2">
    <source>
        <dbReference type="EMBL" id="KAH9420925.1"/>
    </source>
</evidence>
<name>A0ABQ8JEY0_DERPT</name>
<keyword evidence="1" id="KW-0812">Transmembrane</keyword>